<evidence type="ECO:0000313" key="6">
    <source>
        <dbReference type="EMBL" id="RGN20439.1"/>
    </source>
</evidence>
<organism evidence="3 8">
    <name type="scientific">Agathobacter rectalis</name>
    <dbReference type="NCBI Taxonomy" id="39491"/>
    <lineage>
        <taxon>Bacteria</taxon>
        <taxon>Bacillati</taxon>
        <taxon>Bacillota</taxon>
        <taxon>Clostridia</taxon>
        <taxon>Lachnospirales</taxon>
        <taxon>Lachnospiraceae</taxon>
        <taxon>Agathobacter</taxon>
    </lineage>
</organism>
<dbReference type="EMBL" id="JAAILW010000017">
    <property type="protein sequence ID" value="NSC27621.1"/>
    <property type="molecule type" value="Genomic_DNA"/>
</dbReference>
<dbReference type="EMBL" id="QSUG01000018">
    <property type="protein sequence ID" value="RGN20439.1"/>
    <property type="molecule type" value="Genomic_DNA"/>
</dbReference>
<dbReference type="SUPFAM" id="SSF53474">
    <property type="entry name" value="alpha/beta-Hydrolases"/>
    <property type="match status" value="1"/>
</dbReference>
<feature type="domain" description="Alpha/beta hydrolase fold-5" evidence="2">
    <location>
        <begin position="92"/>
        <end position="257"/>
    </location>
</feature>
<keyword evidence="1" id="KW-0472">Membrane</keyword>
<evidence type="ECO:0000313" key="8">
    <source>
        <dbReference type="Proteomes" id="UP000095673"/>
    </source>
</evidence>
<dbReference type="AlphaFoldDB" id="A0A173V2N5"/>
<dbReference type="Proteomes" id="UP000260970">
    <property type="component" value="Unassembled WGS sequence"/>
</dbReference>
<protein>
    <submittedName>
        <fullName evidence="3 4">Alpha/beta hydrolase</fullName>
    </submittedName>
</protein>
<evidence type="ECO:0000313" key="4">
    <source>
        <dbReference type="EMBL" id="MCB6938251.1"/>
    </source>
</evidence>
<reference evidence="5" key="4">
    <citation type="submission" date="2020-02" db="EMBL/GenBank/DDBJ databases">
        <authorList>
            <person name="Littmann E."/>
            <person name="Sorbara M."/>
        </authorList>
    </citation>
    <scope>NUCLEOTIDE SEQUENCE</scope>
    <source>
        <strain evidence="5">MSK.17.79</strain>
    </source>
</reference>
<proteinExistence type="predicted"/>
<reference evidence="4" key="5">
    <citation type="submission" date="2021-10" db="EMBL/GenBank/DDBJ databases">
        <title>Collection of gut derived symbiotic bacterial strains cultured from healthy donors.</title>
        <authorList>
            <person name="Lin H."/>
            <person name="Littmann E."/>
            <person name="Kohout C."/>
            <person name="Pamer E.G."/>
        </authorList>
    </citation>
    <scope>NUCLEOTIDE SEQUENCE</scope>
    <source>
        <strain evidence="4">DFI.9.42</strain>
    </source>
</reference>
<keyword evidence="3" id="KW-0378">Hydrolase</keyword>
<name>A0A173V2N5_9FIRM</name>
<dbReference type="EMBL" id="QSAE01000014">
    <property type="protein sequence ID" value="RGW40268.1"/>
    <property type="molecule type" value="Genomic_DNA"/>
</dbReference>
<evidence type="ECO:0000259" key="2">
    <source>
        <dbReference type="Pfam" id="PF12695"/>
    </source>
</evidence>
<accession>A0A173V2N5</accession>
<evidence type="ECO:0000313" key="7">
    <source>
        <dbReference type="EMBL" id="RGW40268.1"/>
    </source>
</evidence>
<dbReference type="RefSeq" id="WP_015568136.1">
    <property type="nucleotide sequence ID" value="NZ_CYXM01000013.1"/>
</dbReference>
<dbReference type="Pfam" id="PF12695">
    <property type="entry name" value="Abhydrolase_5"/>
    <property type="match status" value="1"/>
</dbReference>
<reference evidence="5" key="3">
    <citation type="journal article" date="2020" name="Cell Host Microbe">
        <title>Functional and Genomic Variation between Human-Derived Isolates of Lachnospiraceae Reveals Inter- and Intra-Species Diversity.</title>
        <authorList>
            <person name="Sorbara M.T."/>
            <person name="Littmann E.R."/>
            <person name="Fontana E."/>
            <person name="Moody T.U."/>
            <person name="Kohout C.E."/>
            <person name="Gjonbalaj M."/>
            <person name="Eaton V."/>
            <person name="Seok R."/>
            <person name="Leiner I.M."/>
            <person name="Pamer E.G."/>
        </authorList>
    </citation>
    <scope>NUCLEOTIDE SEQUENCE</scope>
    <source>
        <strain evidence="5">MSK.17.79</strain>
    </source>
</reference>
<reference evidence="9 10" key="2">
    <citation type="submission" date="2018-08" db="EMBL/GenBank/DDBJ databases">
        <title>A genome reference for cultivated species of the human gut microbiota.</title>
        <authorList>
            <person name="Zou Y."/>
            <person name="Xue W."/>
            <person name="Luo G."/>
        </authorList>
    </citation>
    <scope>NUCLEOTIDE SEQUENCE [LARGE SCALE GENOMIC DNA]</scope>
    <source>
        <strain evidence="7 10">AF12-8</strain>
        <strain evidence="6 9">OM05-6AA</strain>
    </source>
</reference>
<dbReference type="OrthoDB" id="9780932at2"/>
<feature type="transmembrane region" description="Helical" evidence="1">
    <location>
        <begin position="12"/>
        <end position="30"/>
    </location>
</feature>
<evidence type="ECO:0000256" key="1">
    <source>
        <dbReference type="SAM" id="Phobius"/>
    </source>
</evidence>
<dbReference type="InterPro" id="IPR029058">
    <property type="entry name" value="AB_hydrolase_fold"/>
</dbReference>
<gene>
    <name evidence="7" type="ORF">DWV78_06245</name>
    <name evidence="6" type="ORF">DXB72_13970</name>
    <name evidence="3" type="ORF">ERS852580_02546</name>
    <name evidence="5" type="ORF">G4319_09755</name>
    <name evidence="4" type="ORF">LIZ56_07465</name>
</gene>
<evidence type="ECO:0000313" key="9">
    <source>
        <dbReference type="Proteomes" id="UP000260970"/>
    </source>
</evidence>
<dbReference type="Proteomes" id="UP001197684">
    <property type="component" value="Unassembled WGS sequence"/>
</dbReference>
<dbReference type="Proteomes" id="UP001193670">
    <property type="component" value="Unassembled WGS sequence"/>
</dbReference>
<dbReference type="Gene3D" id="3.40.50.1820">
    <property type="entry name" value="alpha/beta hydrolase"/>
    <property type="match status" value="1"/>
</dbReference>
<keyword evidence="1" id="KW-0812">Transmembrane</keyword>
<dbReference type="GO" id="GO:0016787">
    <property type="term" value="F:hydrolase activity"/>
    <property type="evidence" value="ECO:0007669"/>
    <property type="project" value="UniProtKB-KW"/>
</dbReference>
<dbReference type="EMBL" id="JAJCJK010000009">
    <property type="protein sequence ID" value="MCB6938251.1"/>
    <property type="molecule type" value="Genomic_DNA"/>
</dbReference>
<dbReference type="InterPro" id="IPR029059">
    <property type="entry name" value="AB_hydrolase_5"/>
</dbReference>
<keyword evidence="1" id="KW-1133">Transmembrane helix</keyword>
<evidence type="ECO:0000313" key="3">
    <source>
        <dbReference type="EMBL" id="CUN20930.1"/>
    </source>
</evidence>
<evidence type="ECO:0000313" key="5">
    <source>
        <dbReference type="EMBL" id="NSC27621.1"/>
    </source>
</evidence>
<dbReference type="EMBL" id="CYXM01000013">
    <property type="protein sequence ID" value="CUN20930.1"/>
    <property type="molecule type" value="Genomic_DNA"/>
</dbReference>
<dbReference type="Proteomes" id="UP000095673">
    <property type="component" value="Unassembled WGS sequence"/>
</dbReference>
<evidence type="ECO:0000313" key="10">
    <source>
        <dbReference type="Proteomes" id="UP000286581"/>
    </source>
</evidence>
<dbReference type="Proteomes" id="UP000286581">
    <property type="component" value="Unassembled WGS sequence"/>
</dbReference>
<reference evidence="3 8" key="1">
    <citation type="submission" date="2015-09" db="EMBL/GenBank/DDBJ databases">
        <authorList>
            <consortium name="Pathogen Informatics"/>
        </authorList>
    </citation>
    <scope>NUCLEOTIDE SEQUENCE [LARGE SCALE GENOMIC DNA]</scope>
    <source>
        <strain evidence="3 8">2789STDY5834968</strain>
    </source>
</reference>
<sequence length="270" mass="30292">MFKTKKSRIPAVYRILLVAIAVMAIGGIAVNCYVGNYYRADSIAEAAIDSDREVSVTIEKKDKRIQATQYDLKLKNYTITFAPQDKEKATKALIFYPGGRVQYTAYAPLMHELAKNNFVCILVHMPGNLAVLDQNAADGIIEKYKEIYPSIQEWYMGGHSLGGAMAAEYVSKHVDEFDGLYLFAAYSTADLSDSDLRVFSVYGSEDGVLDMDKYRKYRSNLPEDTYEYVIDGGCHSYFGSYGLQKGDGTPDVAFEEQIEMTVDFITYNSK</sequence>